<feature type="region of interest" description="Disordered" evidence="1">
    <location>
        <begin position="53"/>
        <end position="82"/>
    </location>
</feature>
<keyword evidence="2" id="KW-0472">Membrane</keyword>
<evidence type="ECO:0000256" key="2">
    <source>
        <dbReference type="SAM" id="Phobius"/>
    </source>
</evidence>
<proteinExistence type="predicted"/>
<gene>
    <name evidence="3" type="ORF">CAUJ_LOCUS13351</name>
</gene>
<sequence>MQKKGGKSGVEVVAGTTSVINVSWNQKDNNRTLDHGRKTDGYCIFEIIDHQMGTAKKSEGSSRRPKSPPEQTSEEDEDSDRAARPSACAACMAVFSGLLVLISISVLVTVLAGYLLGVVPGFEKQK</sequence>
<evidence type="ECO:0000256" key="1">
    <source>
        <dbReference type="SAM" id="MobiDB-lite"/>
    </source>
</evidence>
<keyword evidence="2" id="KW-1133">Transmembrane helix</keyword>
<protein>
    <submittedName>
        <fullName evidence="3">Uncharacterized protein</fullName>
    </submittedName>
</protein>
<keyword evidence="2" id="KW-0812">Transmembrane</keyword>
<organism evidence="3 4">
    <name type="scientific">Caenorhabditis auriculariae</name>
    <dbReference type="NCBI Taxonomy" id="2777116"/>
    <lineage>
        <taxon>Eukaryota</taxon>
        <taxon>Metazoa</taxon>
        <taxon>Ecdysozoa</taxon>
        <taxon>Nematoda</taxon>
        <taxon>Chromadorea</taxon>
        <taxon>Rhabditida</taxon>
        <taxon>Rhabditina</taxon>
        <taxon>Rhabditomorpha</taxon>
        <taxon>Rhabditoidea</taxon>
        <taxon>Rhabditidae</taxon>
        <taxon>Peloderinae</taxon>
        <taxon>Caenorhabditis</taxon>
    </lineage>
</organism>
<evidence type="ECO:0000313" key="3">
    <source>
        <dbReference type="EMBL" id="CAD6197442.1"/>
    </source>
</evidence>
<evidence type="ECO:0000313" key="4">
    <source>
        <dbReference type="Proteomes" id="UP000835052"/>
    </source>
</evidence>
<comment type="caution">
    <text evidence="3">The sequence shown here is derived from an EMBL/GenBank/DDBJ whole genome shotgun (WGS) entry which is preliminary data.</text>
</comment>
<dbReference type="EMBL" id="CAJGYM010000094">
    <property type="protein sequence ID" value="CAD6197442.1"/>
    <property type="molecule type" value="Genomic_DNA"/>
</dbReference>
<dbReference type="Proteomes" id="UP000835052">
    <property type="component" value="Unassembled WGS sequence"/>
</dbReference>
<name>A0A8S1HRB8_9PELO</name>
<dbReference type="AlphaFoldDB" id="A0A8S1HRB8"/>
<accession>A0A8S1HRB8</accession>
<keyword evidence="4" id="KW-1185">Reference proteome</keyword>
<feature type="transmembrane region" description="Helical" evidence="2">
    <location>
        <begin position="89"/>
        <end position="116"/>
    </location>
</feature>
<reference evidence="3" key="1">
    <citation type="submission" date="2020-10" db="EMBL/GenBank/DDBJ databases">
        <authorList>
            <person name="Kikuchi T."/>
        </authorList>
    </citation>
    <scope>NUCLEOTIDE SEQUENCE</scope>
    <source>
        <strain evidence="3">NKZ352</strain>
    </source>
</reference>